<evidence type="ECO:0000259" key="3">
    <source>
        <dbReference type="Pfam" id="PF03732"/>
    </source>
</evidence>
<dbReference type="EMBL" id="GDJX01014992">
    <property type="protein sequence ID" value="JAT52944.1"/>
    <property type="molecule type" value="Transcribed_RNA"/>
</dbReference>
<accession>A0A1D1YE99</accession>
<dbReference type="AlphaFoldDB" id="A0A1D1YE99"/>
<dbReference type="Pfam" id="PF03732">
    <property type="entry name" value="Retrotrans_gag"/>
    <property type="match status" value="1"/>
</dbReference>
<evidence type="ECO:0000256" key="2">
    <source>
        <dbReference type="SAM" id="MobiDB-lite"/>
    </source>
</evidence>
<organism evidence="4">
    <name type="scientific">Anthurium amnicola</name>
    <dbReference type="NCBI Taxonomy" id="1678845"/>
    <lineage>
        <taxon>Eukaryota</taxon>
        <taxon>Viridiplantae</taxon>
        <taxon>Streptophyta</taxon>
        <taxon>Embryophyta</taxon>
        <taxon>Tracheophyta</taxon>
        <taxon>Spermatophyta</taxon>
        <taxon>Magnoliopsida</taxon>
        <taxon>Liliopsida</taxon>
        <taxon>Araceae</taxon>
        <taxon>Pothoideae</taxon>
        <taxon>Potheae</taxon>
        <taxon>Anthurium</taxon>
    </lineage>
</organism>
<feature type="region of interest" description="Disordered" evidence="2">
    <location>
        <begin position="1"/>
        <end position="36"/>
    </location>
</feature>
<proteinExistence type="predicted"/>
<sequence>MAYRGTRFRQTLAMDSTDVTPEQITPEETPVQGDQTNQGVPAVDHANLPPAPELGSLLQSIPGLVQAMQQQALNQADLLTQLREERAALAAVVEQLRMLNPDRARDASLLERFTRIGPPIFKGESSPFMAESWIRETEKIFRAIRCPEEDKVPLATFTLQERADIWWTSTLRTIFADRENISWNEFLVAFREKFFPEHIQEKMELEFLNLTQGSLSVMDYEARFAEL</sequence>
<gene>
    <name evidence="4" type="primary">odcI</name>
    <name evidence="4" type="ORF">g.125218</name>
</gene>
<feature type="domain" description="Retrotransposon gag" evidence="3">
    <location>
        <begin position="154"/>
        <end position="227"/>
    </location>
</feature>
<evidence type="ECO:0000313" key="4">
    <source>
        <dbReference type="EMBL" id="JAT52944.1"/>
    </source>
</evidence>
<protein>
    <submittedName>
        <fullName evidence="4">Ornithine decarboxylase, inducible</fullName>
    </submittedName>
</protein>
<name>A0A1D1YE99_9ARAE</name>
<evidence type="ECO:0000256" key="1">
    <source>
        <dbReference type="SAM" id="Coils"/>
    </source>
</evidence>
<reference evidence="4" key="1">
    <citation type="submission" date="2015-07" db="EMBL/GenBank/DDBJ databases">
        <title>Transcriptome Assembly of Anthurium amnicola.</title>
        <authorList>
            <person name="Suzuki J."/>
        </authorList>
    </citation>
    <scope>NUCLEOTIDE SEQUENCE</scope>
</reference>
<feature type="coiled-coil region" evidence="1">
    <location>
        <begin position="65"/>
        <end position="99"/>
    </location>
</feature>
<feature type="non-terminal residue" evidence="4">
    <location>
        <position position="227"/>
    </location>
</feature>
<dbReference type="InterPro" id="IPR005162">
    <property type="entry name" value="Retrotrans_gag_dom"/>
</dbReference>
<feature type="compositionally biased region" description="Polar residues" evidence="2">
    <location>
        <begin position="13"/>
        <end position="23"/>
    </location>
</feature>
<keyword evidence="1" id="KW-0175">Coiled coil</keyword>